<dbReference type="EMBL" id="CP034438">
    <property type="protein sequence ID" value="AZN29104.1"/>
    <property type="molecule type" value="Genomic_DNA"/>
</dbReference>
<proteinExistence type="predicted"/>
<protein>
    <submittedName>
        <fullName evidence="1">DUF3710 domain-containing protein</fullName>
    </submittedName>
</protein>
<evidence type="ECO:0000313" key="1">
    <source>
        <dbReference type="EMBL" id="AZN29104.1"/>
    </source>
</evidence>
<organism evidence="1 2">
    <name type="scientific">Flaviflexus salsibiostraticola</name>
    <dbReference type="NCBI Taxonomy" id="1282737"/>
    <lineage>
        <taxon>Bacteria</taxon>
        <taxon>Bacillati</taxon>
        <taxon>Actinomycetota</taxon>
        <taxon>Actinomycetes</taxon>
        <taxon>Actinomycetales</taxon>
        <taxon>Actinomycetaceae</taxon>
        <taxon>Flaviflexus</taxon>
    </lineage>
</organism>
<evidence type="ECO:0000313" key="2">
    <source>
        <dbReference type="Proteomes" id="UP000270021"/>
    </source>
</evidence>
<dbReference type="AlphaFoldDB" id="A0A3Q8WS93"/>
<dbReference type="Proteomes" id="UP000270021">
    <property type="component" value="Chromosome"/>
</dbReference>
<sequence length="183" mass="20180">MLDLGVLHLPRESGVRVQFTINRATRSAIGALVQMVGSSVTLTVLAAPKSDTLWPDMRDELVESITSGGGTASFREGPFGPEVEALIPKPEVNETRHVRLVGVDGPRWMLRAEIVGQAVMDSEAREAVYDYLRRVVVDRGSDPHPVRDVIELTMPESAQIRVDEKLGRPVVRRPNGPELPELR</sequence>
<keyword evidence="2" id="KW-1185">Reference proteome</keyword>
<dbReference type="InterPro" id="IPR022183">
    <property type="entry name" value="DUF3710"/>
</dbReference>
<dbReference type="KEGG" id="fsl:EJO69_01415"/>
<reference evidence="1 2" key="1">
    <citation type="submission" date="2018-12" db="EMBL/GenBank/DDBJ databases">
        <title>Complete genome sequence of Flaviflexus salsibiostraticola KCTC 33148.</title>
        <authorList>
            <person name="Bae J.-W."/>
        </authorList>
    </citation>
    <scope>NUCLEOTIDE SEQUENCE [LARGE SCALE GENOMIC DNA]</scope>
    <source>
        <strain evidence="1 2">KCTC 33148</strain>
    </source>
</reference>
<dbReference type="Pfam" id="PF12502">
    <property type="entry name" value="DUF3710"/>
    <property type="match status" value="1"/>
</dbReference>
<accession>A0A3Q8WS93</accession>
<dbReference type="OrthoDB" id="8480367at2"/>
<gene>
    <name evidence="1" type="ORF">EJO69_01415</name>
</gene>
<name>A0A3Q8WS93_9ACTO</name>